<feature type="domain" description="DUF4988" evidence="3">
    <location>
        <begin position="29"/>
        <end position="213"/>
    </location>
</feature>
<gene>
    <name evidence="4" type="ORF">DXD04_02050</name>
</gene>
<name>A0A3E4N725_9BACT</name>
<evidence type="ECO:0000256" key="1">
    <source>
        <dbReference type="SAM" id="Coils"/>
    </source>
</evidence>
<feature type="signal peptide" evidence="2">
    <location>
        <begin position="1"/>
        <end position="20"/>
    </location>
</feature>
<feature type="coiled-coil region" evidence="1">
    <location>
        <begin position="26"/>
        <end position="53"/>
    </location>
</feature>
<dbReference type="EMBL" id="QSQT01000002">
    <property type="protein sequence ID" value="RGK58058.1"/>
    <property type="molecule type" value="Genomic_DNA"/>
</dbReference>
<protein>
    <recommendedName>
        <fullName evidence="3">DUF4988 domain-containing protein</fullName>
    </recommendedName>
</protein>
<sequence length="686" mass="75039">MNCVMKYIKSYILLALMVLAVTGCKQEDLKDDVNALKDRVTLLEEQVKLLNENIAFFSKVLVCQTIDNGDGTFTEVPAYSISEVLVNDGTTFTAKFNDGNVLTLAIGSKGTVTTPQLGVNPETGKWMLNGSDTPYNAVGADSSVDGDKPEFNIALDNSTRQYYWQVRFGDSEPWQPVTDAEDNKVYVTEVDGELAKDNLFKDAEVEENEFVLTYYTNGDGQDPTDEVRIPIISDLSCVINVPEEDMADGYWEIGVDESSAEVEIKGDHWFVIAPHGWEASISETLTDGKATLTVKKSTASAGLKSRATANNTDEVVVQVNKGMYWAVAKVKVREAVTSYFKQVYDQGGDITVGNVTINKATYPDGKLLSTAEATISADGVYFIPQGMEAVISSTDFNKLVLISDNPKGEPVVVDNTNLFNATGTAGEFIAQNVIFKNEKNPFMQIDATGITLKNLVLDGCKVTIASGKNFLNAFKGDDNSIGNIYLEGNRFAFNQTADYQASRLFNFSGTFENVLYSRNLSADVSIINNVFYSTTNNYTINATILFLGNNDTAGIYNAANTVTIENNTFINFLCASQSMVRGRIEGAVTFRNLLLWSNSATARNTTLLNVHSKTPSVVTFENLLKFDKDKEITISYWSGVPSGYTQTKVEAASSDPFDVSAGATFDLENGVFIPTAEYANYGAQQR</sequence>
<dbReference type="PROSITE" id="PS51257">
    <property type="entry name" value="PROKAR_LIPOPROTEIN"/>
    <property type="match status" value="1"/>
</dbReference>
<dbReference type="Pfam" id="PF16378">
    <property type="entry name" value="DUF4988"/>
    <property type="match status" value="1"/>
</dbReference>
<evidence type="ECO:0000256" key="2">
    <source>
        <dbReference type="SAM" id="SignalP"/>
    </source>
</evidence>
<comment type="caution">
    <text evidence="4">The sequence shown here is derived from an EMBL/GenBank/DDBJ whole genome shotgun (WGS) entry which is preliminary data.</text>
</comment>
<dbReference type="InterPro" id="IPR011050">
    <property type="entry name" value="Pectin_lyase_fold/virulence"/>
</dbReference>
<keyword evidence="2" id="KW-0732">Signal</keyword>
<dbReference type="AlphaFoldDB" id="A0A3E4N725"/>
<dbReference type="Proteomes" id="UP000260862">
    <property type="component" value="Unassembled WGS sequence"/>
</dbReference>
<reference evidence="4 5" key="1">
    <citation type="submission" date="2018-08" db="EMBL/GenBank/DDBJ databases">
        <title>A genome reference for cultivated species of the human gut microbiota.</title>
        <authorList>
            <person name="Zou Y."/>
            <person name="Xue W."/>
            <person name="Luo G."/>
        </authorList>
    </citation>
    <scope>NUCLEOTIDE SEQUENCE [LARGE SCALE GENOMIC DNA]</scope>
    <source>
        <strain evidence="4 5">TF10-3AC</strain>
    </source>
</reference>
<keyword evidence="1" id="KW-0175">Coiled coil</keyword>
<organism evidence="4 5">
    <name type="scientific">Phocaeicola plebeius</name>
    <dbReference type="NCBI Taxonomy" id="310297"/>
    <lineage>
        <taxon>Bacteria</taxon>
        <taxon>Pseudomonadati</taxon>
        <taxon>Bacteroidota</taxon>
        <taxon>Bacteroidia</taxon>
        <taxon>Bacteroidales</taxon>
        <taxon>Bacteroidaceae</taxon>
        <taxon>Phocaeicola</taxon>
    </lineage>
</organism>
<accession>A0A3E4N725</accession>
<proteinExistence type="predicted"/>
<dbReference type="SUPFAM" id="SSF51126">
    <property type="entry name" value="Pectin lyase-like"/>
    <property type="match status" value="1"/>
</dbReference>
<evidence type="ECO:0000313" key="5">
    <source>
        <dbReference type="Proteomes" id="UP000260862"/>
    </source>
</evidence>
<evidence type="ECO:0000313" key="4">
    <source>
        <dbReference type="EMBL" id="RGK58058.1"/>
    </source>
</evidence>
<dbReference type="InterPro" id="IPR032149">
    <property type="entry name" value="DUF4988"/>
</dbReference>
<keyword evidence="5" id="KW-1185">Reference proteome</keyword>
<evidence type="ECO:0000259" key="3">
    <source>
        <dbReference type="Pfam" id="PF16378"/>
    </source>
</evidence>
<feature type="chain" id="PRO_5017539136" description="DUF4988 domain-containing protein" evidence="2">
    <location>
        <begin position="21"/>
        <end position="686"/>
    </location>
</feature>